<organism evidence="2 3">
    <name type="scientific">Isosphaera pallida (strain ATCC 43644 / DSM 9630 / IS1B)</name>
    <dbReference type="NCBI Taxonomy" id="575540"/>
    <lineage>
        <taxon>Bacteria</taxon>
        <taxon>Pseudomonadati</taxon>
        <taxon>Planctomycetota</taxon>
        <taxon>Planctomycetia</taxon>
        <taxon>Isosphaerales</taxon>
        <taxon>Isosphaeraceae</taxon>
        <taxon>Isosphaera</taxon>
    </lineage>
</organism>
<evidence type="ECO:0000313" key="2">
    <source>
        <dbReference type="EMBL" id="ADV63484.1"/>
    </source>
</evidence>
<dbReference type="InterPro" id="IPR027558">
    <property type="entry name" value="Pre_pil_HX9DG_C"/>
</dbReference>
<sequence>MLIFRARRSGFTLIELLVVIAIIAVLIALLLPAVQAAREAARRAQCVNNLKQFGLGLHNYHSAVGAFPWGQGPLGCNDWNFITFLLPYMEQKPIYDSINFSFGLACMGNAVNSTATRQQLAYTLCPSDANRLTNAEGKNNYAGNSGSLPIFFRDSATGALPNGLFNAVPESPVIDIAGITDGTSNTAAISEKVKGIGFNNNAIIDPARPITTISRIPDQPPMNDPRPFATACRNANPANPGQLLGNGRAPGTAWHMGNPQSSRYNHVMTPNTWSCTNAGGNNGNGAHTASSRHAGGVNVLMADGSVRFVKETINPVAWWALGSRNFGEVVSANDL</sequence>
<protein>
    <recommendedName>
        <fullName evidence="1">DUF1559 domain-containing protein</fullName>
    </recommendedName>
</protein>
<dbReference type="NCBIfam" id="TIGR02532">
    <property type="entry name" value="IV_pilin_GFxxxE"/>
    <property type="match status" value="1"/>
</dbReference>
<dbReference type="Proteomes" id="UP000008631">
    <property type="component" value="Chromosome"/>
</dbReference>
<dbReference type="InterPro" id="IPR011453">
    <property type="entry name" value="DUF1559"/>
</dbReference>
<dbReference type="NCBIfam" id="TIGR04294">
    <property type="entry name" value="pre_pil_HX9DG"/>
    <property type="match status" value="1"/>
</dbReference>
<gene>
    <name evidence="2" type="ordered locus">Isop_2919</name>
</gene>
<dbReference type="STRING" id="575540.Isop_2919"/>
<dbReference type="PANTHER" id="PTHR30093">
    <property type="entry name" value="GENERAL SECRETION PATHWAY PROTEIN G"/>
    <property type="match status" value="1"/>
</dbReference>
<name>E8R254_ISOPI</name>
<dbReference type="OrthoDB" id="247141at2"/>
<dbReference type="KEGG" id="ipa:Isop_2919"/>
<dbReference type="InterPro" id="IPR045584">
    <property type="entry name" value="Pilin-like"/>
</dbReference>
<dbReference type="InParanoid" id="E8R254"/>
<dbReference type="EMBL" id="CP002353">
    <property type="protein sequence ID" value="ADV63484.1"/>
    <property type="molecule type" value="Genomic_DNA"/>
</dbReference>
<dbReference type="InterPro" id="IPR012902">
    <property type="entry name" value="N_methyl_site"/>
</dbReference>
<reference evidence="2 3" key="2">
    <citation type="journal article" date="2011" name="Stand. Genomic Sci.">
        <title>Complete genome sequence of Isosphaera pallida type strain (IS1B).</title>
        <authorList>
            <consortium name="US DOE Joint Genome Institute (JGI-PGF)"/>
            <person name="Goker M."/>
            <person name="Cleland D."/>
            <person name="Saunders E."/>
            <person name="Lapidus A."/>
            <person name="Nolan M."/>
            <person name="Lucas S."/>
            <person name="Hammon N."/>
            <person name="Deshpande S."/>
            <person name="Cheng J.F."/>
            <person name="Tapia R."/>
            <person name="Han C."/>
            <person name="Goodwin L."/>
            <person name="Pitluck S."/>
            <person name="Liolios K."/>
            <person name="Pagani I."/>
            <person name="Ivanova N."/>
            <person name="Mavromatis K."/>
            <person name="Pati A."/>
            <person name="Chen A."/>
            <person name="Palaniappan K."/>
            <person name="Land M."/>
            <person name="Hauser L."/>
            <person name="Chang Y.J."/>
            <person name="Jeffries C.D."/>
            <person name="Detter J.C."/>
            <person name="Beck B."/>
            <person name="Woyke T."/>
            <person name="Bristow J."/>
            <person name="Eisen J.A."/>
            <person name="Markowitz V."/>
            <person name="Hugenholtz P."/>
            <person name="Kyrpides N.C."/>
            <person name="Klenk H.P."/>
        </authorList>
    </citation>
    <scope>NUCLEOTIDE SEQUENCE [LARGE SCALE GENOMIC DNA]</scope>
    <source>
        <strain evidence="3">ATCC 43644 / DSM 9630 / IS1B</strain>
    </source>
</reference>
<dbReference type="PANTHER" id="PTHR30093:SF2">
    <property type="entry name" value="TYPE II SECRETION SYSTEM PROTEIN H"/>
    <property type="match status" value="1"/>
</dbReference>
<reference key="1">
    <citation type="submission" date="2010-11" db="EMBL/GenBank/DDBJ databases">
        <title>The complete sequence of chromosome of Isophaera pallida ATCC 43644.</title>
        <authorList>
            <consortium name="US DOE Joint Genome Institute (JGI-PGF)"/>
            <person name="Lucas S."/>
            <person name="Copeland A."/>
            <person name="Lapidus A."/>
            <person name="Bruce D."/>
            <person name="Goodwin L."/>
            <person name="Pitluck S."/>
            <person name="Kyrpides N."/>
            <person name="Mavromatis K."/>
            <person name="Pagani I."/>
            <person name="Ivanova N."/>
            <person name="Saunders E."/>
            <person name="Brettin T."/>
            <person name="Detter J.C."/>
            <person name="Han C."/>
            <person name="Tapia R."/>
            <person name="Land M."/>
            <person name="Hauser L."/>
            <person name="Markowitz V."/>
            <person name="Cheng J.-F."/>
            <person name="Hugenholtz P."/>
            <person name="Woyke T."/>
            <person name="Wu D."/>
            <person name="Eisen J.A."/>
        </authorList>
    </citation>
    <scope>NUCLEOTIDE SEQUENCE</scope>
    <source>
        <strain>ATCC 43644</strain>
    </source>
</reference>
<evidence type="ECO:0000259" key="1">
    <source>
        <dbReference type="Pfam" id="PF07596"/>
    </source>
</evidence>
<proteinExistence type="predicted"/>
<evidence type="ECO:0000313" key="3">
    <source>
        <dbReference type="Proteomes" id="UP000008631"/>
    </source>
</evidence>
<dbReference type="Pfam" id="PF07963">
    <property type="entry name" value="N_methyl"/>
    <property type="match status" value="1"/>
</dbReference>
<dbReference type="eggNOG" id="COG2165">
    <property type="taxonomic scope" value="Bacteria"/>
</dbReference>
<dbReference type="AlphaFoldDB" id="E8R254"/>
<dbReference type="HOGENOM" id="CLU_041661_0_0_0"/>
<dbReference type="SUPFAM" id="SSF54523">
    <property type="entry name" value="Pili subunits"/>
    <property type="match status" value="1"/>
</dbReference>
<dbReference type="RefSeq" id="WP_013565772.1">
    <property type="nucleotide sequence ID" value="NC_014962.1"/>
</dbReference>
<dbReference type="Pfam" id="PF07596">
    <property type="entry name" value="SBP_bac_10"/>
    <property type="match status" value="1"/>
</dbReference>
<accession>E8R254</accession>
<dbReference type="Gene3D" id="3.30.700.10">
    <property type="entry name" value="Glycoprotein, Type 4 Pilin"/>
    <property type="match status" value="1"/>
</dbReference>
<dbReference type="PROSITE" id="PS00409">
    <property type="entry name" value="PROKAR_NTER_METHYL"/>
    <property type="match status" value="1"/>
</dbReference>
<feature type="domain" description="DUF1559" evidence="1">
    <location>
        <begin position="35"/>
        <end position="315"/>
    </location>
</feature>
<keyword evidence="3" id="KW-1185">Reference proteome</keyword>